<dbReference type="Proteomes" id="UP000249341">
    <property type="component" value="Unassembled WGS sequence"/>
</dbReference>
<dbReference type="SUPFAM" id="SSF56059">
    <property type="entry name" value="Glutathione synthetase ATP-binding domain-like"/>
    <property type="match status" value="1"/>
</dbReference>
<dbReference type="EMBL" id="QLMJ01000023">
    <property type="protein sequence ID" value="RAK27452.1"/>
    <property type="molecule type" value="Genomic_DNA"/>
</dbReference>
<evidence type="ECO:0000313" key="1">
    <source>
        <dbReference type="EMBL" id="RAK27452.1"/>
    </source>
</evidence>
<dbReference type="Gene3D" id="3.30.470.20">
    <property type="entry name" value="ATP-grasp fold, B domain"/>
    <property type="match status" value="1"/>
</dbReference>
<organism evidence="1 2">
    <name type="scientific">Actinoplanes lutulentus</name>
    <dbReference type="NCBI Taxonomy" id="1287878"/>
    <lineage>
        <taxon>Bacteria</taxon>
        <taxon>Bacillati</taxon>
        <taxon>Actinomycetota</taxon>
        <taxon>Actinomycetes</taxon>
        <taxon>Micromonosporales</taxon>
        <taxon>Micromonosporaceae</taxon>
        <taxon>Actinoplanes</taxon>
    </lineage>
</organism>
<proteinExistence type="predicted"/>
<protein>
    <recommendedName>
        <fullName evidence="3">Glutathione synthase/RimK-type ligase-like ATP-grasp enzyme</fullName>
    </recommendedName>
</protein>
<sequence length="334" mass="35371">MIGRLDGEERAKLALFACALRQAGHAPVIVDAELFRAGLCFYADGSVRCSPGAVVQTVARLEGHHRLLDGTPAVAVATAVPLITAGGGGAAGAVRVDAVLIDAVLIDAVLIDAIDIDRRLEFEGLYRQVGTIPWESVLNVTFKNRTRHLLDGHLPQPRWAVATPGDDPSLVRHGVSEGDVWVKSPNDTHGRGVHFVAHGEGIDKPVRSAMRDTPDGRLCLIEEDIHPLSRAGRADLSVTVVGGRAVHAVWRFHHERRAPTNSAHGGWSVAADVASLPAATRELAEQALTAAGLTYGSADLFGATIGELNLQPGGHSPGFLERVVTPLVAALRVR</sequence>
<accession>A0A327Z023</accession>
<gene>
    <name evidence="1" type="ORF">B0I29_12386</name>
</gene>
<evidence type="ECO:0008006" key="3">
    <source>
        <dbReference type="Google" id="ProtNLM"/>
    </source>
</evidence>
<dbReference type="AlphaFoldDB" id="A0A327Z023"/>
<comment type="caution">
    <text evidence="1">The sequence shown here is derived from an EMBL/GenBank/DDBJ whole genome shotgun (WGS) entry which is preliminary data.</text>
</comment>
<keyword evidence="2" id="KW-1185">Reference proteome</keyword>
<evidence type="ECO:0000313" key="2">
    <source>
        <dbReference type="Proteomes" id="UP000249341"/>
    </source>
</evidence>
<reference evidence="1 2" key="1">
    <citation type="submission" date="2018-06" db="EMBL/GenBank/DDBJ databases">
        <title>Genomic Encyclopedia of Type Strains, Phase III (KMG-III): the genomes of soil and plant-associated and newly described type strains.</title>
        <authorList>
            <person name="Whitman W."/>
        </authorList>
    </citation>
    <scope>NUCLEOTIDE SEQUENCE [LARGE SCALE GENOMIC DNA]</scope>
    <source>
        <strain evidence="1 2">CGMCC 4.7090</strain>
    </source>
</reference>
<name>A0A327Z023_9ACTN</name>